<dbReference type="OrthoDB" id="3251205at2759"/>
<organism evidence="2 3">
    <name type="scientific">Exidia glandulosa HHB12029</name>
    <dbReference type="NCBI Taxonomy" id="1314781"/>
    <lineage>
        <taxon>Eukaryota</taxon>
        <taxon>Fungi</taxon>
        <taxon>Dikarya</taxon>
        <taxon>Basidiomycota</taxon>
        <taxon>Agaricomycotina</taxon>
        <taxon>Agaricomycetes</taxon>
        <taxon>Auriculariales</taxon>
        <taxon>Exidiaceae</taxon>
        <taxon>Exidia</taxon>
    </lineage>
</organism>
<evidence type="ECO:0008006" key="4">
    <source>
        <dbReference type="Google" id="ProtNLM"/>
    </source>
</evidence>
<dbReference type="InParanoid" id="A0A165AX07"/>
<proteinExistence type="predicted"/>
<gene>
    <name evidence="2" type="ORF">EXIGLDRAFT_465852</name>
</gene>
<dbReference type="Proteomes" id="UP000077266">
    <property type="component" value="Unassembled WGS sequence"/>
</dbReference>
<feature type="region of interest" description="Disordered" evidence="1">
    <location>
        <begin position="817"/>
        <end position="882"/>
    </location>
</feature>
<protein>
    <recommendedName>
        <fullName evidence="4">CxC1-like cysteine cluster associated with KDZ transposases domain-containing protein</fullName>
    </recommendedName>
</protein>
<feature type="compositionally biased region" description="Low complexity" evidence="1">
    <location>
        <begin position="828"/>
        <end position="846"/>
    </location>
</feature>
<feature type="compositionally biased region" description="Low complexity" evidence="1">
    <location>
        <begin position="52"/>
        <end position="61"/>
    </location>
</feature>
<sequence>MSNPRDIPFRRHDTRTWRERTEAREKAWAEILAIVTDAFLEWRRTGRPGSATTTRGAQTTTDPDVEMDGREEPFHFEVDVVRQDAYVSRHPVLQPTGTSAAVALIRVGLLPCTPVVPSVAIAVDVLESYYHLRRHAPRLGIQQFVKALCDKHDKPYERYLRDQFAQAFDVYLAILREVKARVNNVLGRNEPNWRVKNACAACRYKLDGEPVLLIPGFIAADGNFALRRSAAAGTAEPRVFVSDYKVEDALINVYANEVKTRVRVTQLKDTVDADVRVDVSNEPGEPGDDADPTPCTLHWKAAKADQYKLAPEMFDQTGIYVAVCRHGLIVYYCEMRRSGELAKYPLGVFARIMAAGLTPVDIGADIGCAMRGTVARSRIGSDAERLGLRIRMNAFHGYGHNRLCQLGEHPLYIEGFGLEDLETCERVFSSSNHVAALVRHASHFHYSQFLDLFFQSWDEDKYAALSTFLYNNMIQAQDLIDSLEPIVSEYKRLHSLTTSTIEGWRLEEKAFLETLKAEPTAEVLAMDYVEALQELEQTEAASDLSRIELEAGIVMFTPEDLQNASQADIVKANTKKRKAHADHKAAINNVASLERLLHVEERWSPQSDAYKAALDNILQRTYNRALDRLQYLMLQRLLELSKTHAVGTGYKMREAIGKNIKARSKAIGTAVKNYNDAALALEPPAPPVDFAKLMDWTELQEFDLLRVSRRGDVRDREWAQPTNRAIAVKHYKVKRAYEEQERCLVEIRRLVTAIRDEDADLTRRHAELVRTDHALAHEVGILRRRRAAVNAQHIRRLTSLAQEPGMSAVRASLVPGVRQGTATPPAPAASSASTPSTSDSTAAAAPLVTRNEDHEAEESGDDLDDEQAEQVGAMQDFFGQLD</sequence>
<feature type="region of interest" description="Disordered" evidence="1">
    <location>
        <begin position="45"/>
        <end position="67"/>
    </location>
</feature>
<keyword evidence="3" id="KW-1185">Reference proteome</keyword>
<feature type="compositionally biased region" description="Acidic residues" evidence="1">
    <location>
        <begin position="854"/>
        <end position="868"/>
    </location>
</feature>
<dbReference type="InterPro" id="IPR040521">
    <property type="entry name" value="KDZ"/>
</dbReference>
<evidence type="ECO:0000313" key="3">
    <source>
        <dbReference type="Proteomes" id="UP000077266"/>
    </source>
</evidence>
<dbReference type="STRING" id="1314781.A0A165AX07"/>
<accession>A0A165AX07</accession>
<evidence type="ECO:0000256" key="1">
    <source>
        <dbReference type="SAM" id="MobiDB-lite"/>
    </source>
</evidence>
<dbReference type="PANTHER" id="PTHR33096">
    <property type="entry name" value="CXC2 DOMAIN-CONTAINING PROTEIN"/>
    <property type="match status" value="1"/>
</dbReference>
<dbReference type="PANTHER" id="PTHR33096:SF1">
    <property type="entry name" value="CXC1-LIKE CYSTEINE CLUSTER ASSOCIATED WITH KDZ TRANSPOSASES DOMAIN-CONTAINING PROTEIN"/>
    <property type="match status" value="1"/>
</dbReference>
<dbReference type="EMBL" id="KV426604">
    <property type="protein sequence ID" value="KZV79496.1"/>
    <property type="molecule type" value="Genomic_DNA"/>
</dbReference>
<reference evidence="2 3" key="1">
    <citation type="journal article" date="2016" name="Mol. Biol. Evol.">
        <title>Comparative Genomics of Early-Diverging Mushroom-Forming Fungi Provides Insights into the Origins of Lignocellulose Decay Capabilities.</title>
        <authorList>
            <person name="Nagy L.G."/>
            <person name="Riley R."/>
            <person name="Tritt A."/>
            <person name="Adam C."/>
            <person name="Daum C."/>
            <person name="Floudas D."/>
            <person name="Sun H."/>
            <person name="Yadav J.S."/>
            <person name="Pangilinan J."/>
            <person name="Larsson K.H."/>
            <person name="Matsuura K."/>
            <person name="Barry K."/>
            <person name="Labutti K."/>
            <person name="Kuo R."/>
            <person name="Ohm R.A."/>
            <person name="Bhattacharya S.S."/>
            <person name="Shirouzu T."/>
            <person name="Yoshinaga Y."/>
            <person name="Martin F.M."/>
            <person name="Grigoriev I.V."/>
            <person name="Hibbett D.S."/>
        </authorList>
    </citation>
    <scope>NUCLEOTIDE SEQUENCE [LARGE SCALE GENOMIC DNA]</scope>
    <source>
        <strain evidence="2 3">HHB12029</strain>
    </source>
</reference>
<evidence type="ECO:0000313" key="2">
    <source>
        <dbReference type="EMBL" id="KZV79496.1"/>
    </source>
</evidence>
<dbReference type="Pfam" id="PF18758">
    <property type="entry name" value="KDZ"/>
    <property type="match status" value="1"/>
</dbReference>
<name>A0A165AX07_EXIGL</name>
<dbReference type="AlphaFoldDB" id="A0A165AX07"/>